<keyword evidence="3" id="KW-1185">Reference proteome</keyword>
<reference evidence="2 3" key="1">
    <citation type="submission" date="2018-05" db="EMBL/GenBank/DDBJ databases">
        <title>Kangiella spongicola genome sequence.</title>
        <authorList>
            <person name="Maclea K.S."/>
            <person name="Goen A.E."/>
            <person name="Kelley C."/>
            <person name="Underriner A."/>
            <person name="Silverwood T."/>
            <person name="Trachtenberg A.M."/>
        </authorList>
    </citation>
    <scope>NUCLEOTIDE SEQUENCE [LARGE SCALE GENOMIC DNA]</scope>
    <source>
        <strain evidence="2 3">ATCC BAA-2076</strain>
    </source>
</reference>
<dbReference type="Proteomes" id="UP000247689">
    <property type="component" value="Unassembled WGS sequence"/>
</dbReference>
<dbReference type="RefSeq" id="WP_110200525.1">
    <property type="nucleotide sequence ID" value="NZ_QICH01000001.1"/>
</dbReference>
<evidence type="ECO:0000313" key="2">
    <source>
        <dbReference type="EMBL" id="PXF64478.1"/>
    </source>
</evidence>
<evidence type="ECO:0000259" key="1">
    <source>
        <dbReference type="Pfam" id="PF02954"/>
    </source>
</evidence>
<dbReference type="EMBL" id="QICH01000001">
    <property type="protein sequence ID" value="PXF64478.1"/>
    <property type="molecule type" value="Genomic_DNA"/>
</dbReference>
<name>A0A318D9Y8_9GAMM</name>
<dbReference type="SUPFAM" id="SSF46689">
    <property type="entry name" value="Homeodomain-like"/>
    <property type="match status" value="1"/>
</dbReference>
<comment type="caution">
    <text evidence="2">The sequence shown here is derived from an EMBL/GenBank/DDBJ whole genome shotgun (WGS) entry which is preliminary data.</text>
</comment>
<organism evidence="2 3">
    <name type="scientific">Kangiella spongicola</name>
    <dbReference type="NCBI Taxonomy" id="796379"/>
    <lineage>
        <taxon>Bacteria</taxon>
        <taxon>Pseudomonadati</taxon>
        <taxon>Pseudomonadota</taxon>
        <taxon>Gammaproteobacteria</taxon>
        <taxon>Kangiellales</taxon>
        <taxon>Kangiellaceae</taxon>
        <taxon>Kangiella</taxon>
    </lineage>
</organism>
<proteinExistence type="predicted"/>
<dbReference type="AlphaFoldDB" id="A0A318D9Y8"/>
<evidence type="ECO:0000313" key="3">
    <source>
        <dbReference type="Proteomes" id="UP000247689"/>
    </source>
</evidence>
<dbReference type="PRINTS" id="PR01590">
    <property type="entry name" value="HTHFIS"/>
</dbReference>
<dbReference type="InterPro" id="IPR009057">
    <property type="entry name" value="Homeodomain-like_sf"/>
</dbReference>
<dbReference type="OrthoDB" id="9802388at2"/>
<sequence>MTIFDTTTNTQAALNQAPLSQGVAQGDTSSFQSNPTLREHVAFSMQQYLKQMHGQPLNDVYDLVLSQVEEPLLRAIMEHTRNNQTKAAKVLGLNRGTLRKKLKRYNLL</sequence>
<dbReference type="NCBIfam" id="NF001659">
    <property type="entry name" value="PRK00430.1"/>
    <property type="match status" value="1"/>
</dbReference>
<dbReference type="InterPro" id="IPR002197">
    <property type="entry name" value="HTH_Fis"/>
</dbReference>
<dbReference type="Pfam" id="PF02954">
    <property type="entry name" value="HTH_8"/>
    <property type="match status" value="1"/>
</dbReference>
<accession>A0A318D9Y8</accession>
<gene>
    <name evidence="2" type="ORF">DL796_04890</name>
</gene>
<dbReference type="GO" id="GO:0043565">
    <property type="term" value="F:sequence-specific DNA binding"/>
    <property type="evidence" value="ECO:0007669"/>
    <property type="project" value="InterPro"/>
</dbReference>
<dbReference type="InterPro" id="IPR050207">
    <property type="entry name" value="Trans_regulatory_Fis"/>
</dbReference>
<dbReference type="Gene3D" id="1.10.10.60">
    <property type="entry name" value="Homeodomain-like"/>
    <property type="match status" value="1"/>
</dbReference>
<dbReference type="PANTHER" id="PTHR47918">
    <property type="entry name" value="DNA-BINDING PROTEIN FIS"/>
    <property type="match status" value="1"/>
</dbReference>
<keyword evidence="2" id="KW-0238">DNA-binding</keyword>
<dbReference type="PANTHER" id="PTHR47918:SF1">
    <property type="entry name" value="DNA-BINDING PROTEIN FIS"/>
    <property type="match status" value="1"/>
</dbReference>
<protein>
    <submittedName>
        <fullName evidence="2">DNA-binding transcriptional regulator Fis</fullName>
    </submittedName>
</protein>
<feature type="domain" description="DNA binding HTH" evidence="1">
    <location>
        <begin position="65"/>
        <end position="105"/>
    </location>
</feature>